<evidence type="ECO:0008006" key="5">
    <source>
        <dbReference type="Google" id="ProtNLM"/>
    </source>
</evidence>
<comment type="caution">
    <text evidence="3">The sequence shown here is derived from an EMBL/GenBank/DDBJ whole genome shotgun (WGS) entry which is preliminary data.</text>
</comment>
<keyword evidence="4" id="KW-1185">Reference proteome</keyword>
<gene>
    <name evidence="3" type="ORF">O0931_19200</name>
</gene>
<reference evidence="3" key="1">
    <citation type="submission" date="2022-12" db="EMBL/GenBank/DDBJ databases">
        <title>Genome sequence of SJ11.</title>
        <authorList>
            <person name="Woo H."/>
        </authorList>
    </citation>
    <scope>NUCLEOTIDE SEQUENCE</scope>
    <source>
        <strain evidence="3">SJ11</strain>
    </source>
</reference>
<dbReference type="RefSeq" id="WP_269417102.1">
    <property type="nucleotide sequence ID" value="NZ_JAPWGL010000006.1"/>
</dbReference>
<dbReference type="SUPFAM" id="SSF48452">
    <property type="entry name" value="TPR-like"/>
    <property type="match status" value="1"/>
</dbReference>
<protein>
    <recommendedName>
        <fullName evidence="5">Tetratricopeptide repeat protein</fullName>
    </recommendedName>
</protein>
<dbReference type="PROSITE" id="PS50005">
    <property type="entry name" value="TPR"/>
    <property type="match status" value="1"/>
</dbReference>
<evidence type="ECO:0000313" key="3">
    <source>
        <dbReference type="EMBL" id="MCZ4225449.1"/>
    </source>
</evidence>
<dbReference type="Gene3D" id="1.25.40.10">
    <property type="entry name" value="Tetratricopeptide repeat domain"/>
    <property type="match status" value="1"/>
</dbReference>
<feature type="repeat" description="TPR" evidence="1">
    <location>
        <begin position="65"/>
        <end position="98"/>
    </location>
</feature>
<dbReference type="InterPro" id="IPR011990">
    <property type="entry name" value="TPR-like_helical_dom_sf"/>
</dbReference>
<evidence type="ECO:0000313" key="4">
    <source>
        <dbReference type="Proteomes" id="UP001144341"/>
    </source>
</evidence>
<keyword evidence="2" id="KW-0732">Signal</keyword>
<proteinExistence type="predicted"/>
<feature type="signal peptide" evidence="2">
    <location>
        <begin position="1"/>
        <end position="20"/>
    </location>
</feature>
<organism evidence="3 4">
    <name type="scientific">Pedobacter rhodius</name>
    <dbReference type="NCBI Taxonomy" id="3004098"/>
    <lineage>
        <taxon>Bacteria</taxon>
        <taxon>Pseudomonadati</taxon>
        <taxon>Bacteroidota</taxon>
        <taxon>Sphingobacteriia</taxon>
        <taxon>Sphingobacteriales</taxon>
        <taxon>Sphingobacteriaceae</taxon>
        <taxon>Pedobacter</taxon>
    </lineage>
</organism>
<evidence type="ECO:0000256" key="2">
    <source>
        <dbReference type="SAM" id="SignalP"/>
    </source>
</evidence>
<sequence>MKKIYLINLFLFVSFASAFAQSQNIKDLYWDYTLIRMAQNDKAKAIAVTSEVLKRSSELKAKQIANATYHLGRLYEETNQMNLAVPYYEKSIQLTPGYYVPYLALGNYYFKDCQEMVKKMNAAADAKNVVIYGKLVEDYKKLSAKTAAYLEKSYACDPDESTKGIILYLYQSSKNTEALKTFDIRVKKLSEGCITLLDDE</sequence>
<evidence type="ECO:0000256" key="1">
    <source>
        <dbReference type="PROSITE-ProRule" id="PRU00339"/>
    </source>
</evidence>
<name>A0ABT4L2R3_9SPHI</name>
<dbReference type="EMBL" id="JAPWGL010000006">
    <property type="protein sequence ID" value="MCZ4225449.1"/>
    <property type="molecule type" value="Genomic_DNA"/>
</dbReference>
<dbReference type="Proteomes" id="UP001144341">
    <property type="component" value="Unassembled WGS sequence"/>
</dbReference>
<feature type="chain" id="PRO_5045249744" description="Tetratricopeptide repeat protein" evidence="2">
    <location>
        <begin position="21"/>
        <end position="200"/>
    </location>
</feature>
<keyword evidence="1" id="KW-0802">TPR repeat</keyword>
<dbReference type="InterPro" id="IPR019734">
    <property type="entry name" value="TPR_rpt"/>
</dbReference>
<accession>A0ABT4L2R3</accession>